<protein>
    <recommendedName>
        <fullName evidence="4">Serpentine Receptor, class H</fullName>
    </recommendedName>
</protein>
<accession>E3MTC7</accession>
<keyword evidence="1" id="KW-0472">Membrane</keyword>
<evidence type="ECO:0000256" key="1">
    <source>
        <dbReference type="SAM" id="Phobius"/>
    </source>
</evidence>
<keyword evidence="1" id="KW-1133">Transmembrane helix</keyword>
<gene>
    <name evidence="2" type="ORF">CRE_19798</name>
</gene>
<feature type="transmembrane region" description="Helical" evidence="1">
    <location>
        <begin position="57"/>
        <end position="80"/>
    </location>
</feature>
<organism evidence="3">
    <name type="scientific">Caenorhabditis remanei</name>
    <name type="common">Caenorhabditis vulgaris</name>
    <dbReference type="NCBI Taxonomy" id="31234"/>
    <lineage>
        <taxon>Eukaryota</taxon>
        <taxon>Metazoa</taxon>
        <taxon>Ecdysozoa</taxon>
        <taxon>Nematoda</taxon>
        <taxon>Chromadorea</taxon>
        <taxon>Rhabditida</taxon>
        <taxon>Rhabditina</taxon>
        <taxon>Rhabditomorpha</taxon>
        <taxon>Rhabditoidea</taxon>
        <taxon>Rhabditidae</taxon>
        <taxon>Peloderinae</taxon>
        <taxon>Caenorhabditis</taxon>
    </lineage>
</organism>
<reference evidence="2" key="1">
    <citation type="submission" date="2007-07" db="EMBL/GenBank/DDBJ databases">
        <title>PCAP assembly of the Caenorhabditis remanei genome.</title>
        <authorList>
            <consortium name="The Caenorhabditis remanei Sequencing Consortium"/>
            <person name="Wilson R.K."/>
        </authorList>
    </citation>
    <scope>NUCLEOTIDE SEQUENCE [LARGE SCALE GENOMIC DNA]</scope>
    <source>
        <strain evidence="2">PB4641</strain>
    </source>
</reference>
<keyword evidence="1" id="KW-0812">Transmembrane</keyword>
<feature type="transmembrane region" description="Helical" evidence="1">
    <location>
        <begin position="21"/>
        <end position="45"/>
    </location>
</feature>
<dbReference type="InParanoid" id="E3MTC7"/>
<proteinExistence type="predicted"/>
<sequence>MTYCSASYQFSYFNSVKFISLGYHILGAIAMPFHIVGAYCIIFKTPQTMSSVKWPMLNYHILTTLVDVMFGFMVCPYLIAPFAIMLPSGVLQVLGVYQGVQTYLIIMSIATMFVSMIQIVENRYMILSNGNLYWQKIRVPWFCFNYLLASLATLPMYLEIPKNQESAKSDIFAKLPCIPREIREDPALFVVAENMNAILAVLLPIDILIAIQFATFSRLSRLSLKRKNTQLSEMTIKLQRKFLRAYIIQIGCSFTFMVLPLFTILFEYFSMSFNQTVNNIALLMFASYGLSSTIMMLLVHSPYRKFLKEQLGELFGIKKMARNQTVNVVIPSVASMKSRINLT</sequence>
<evidence type="ECO:0000313" key="3">
    <source>
        <dbReference type="Proteomes" id="UP000008281"/>
    </source>
</evidence>
<dbReference type="EMBL" id="DS268476">
    <property type="protein sequence ID" value="EFP08703.1"/>
    <property type="molecule type" value="Genomic_DNA"/>
</dbReference>
<evidence type="ECO:0000313" key="2">
    <source>
        <dbReference type="EMBL" id="EFP08703.1"/>
    </source>
</evidence>
<dbReference type="SUPFAM" id="SSF81321">
    <property type="entry name" value="Family A G protein-coupled receptor-like"/>
    <property type="match status" value="1"/>
</dbReference>
<dbReference type="InterPro" id="IPR053220">
    <property type="entry name" value="Nematode_rcpt-like_serp_H"/>
</dbReference>
<dbReference type="PANTHER" id="PTHR22941:SF188">
    <property type="entry name" value="SERPENTINE RECEPTOR, CLASS H"/>
    <property type="match status" value="1"/>
</dbReference>
<feature type="transmembrane region" description="Helical" evidence="1">
    <location>
        <begin position="280"/>
        <end position="299"/>
    </location>
</feature>
<dbReference type="AlphaFoldDB" id="E3MTC7"/>
<name>E3MTC7_CAERE</name>
<dbReference type="HOGENOM" id="CLU_042960_1_1_1"/>
<dbReference type="Pfam" id="PF10318">
    <property type="entry name" value="7TM_GPCR_Srh"/>
    <property type="match status" value="1"/>
</dbReference>
<evidence type="ECO:0008006" key="4">
    <source>
        <dbReference type="Google" id="ProtNLM"/>
    </source>
</evidence>
<feature type="transmembrane region" description="Helical" evidence="1">
    <location>
        <begin position="141"/>
        <end position="158"/>
    </location>
</feature>
<dbReference type="OMA" id="ISSHGIW"/>
<feature type="transmembrane region" description="Helical" evidence="1">
    <location>
        <begin position="100"/>
        <end position="120"/>
    </location>
</feature>
<dbReference type="Proteomes" id="UP000008281">
    <property type="component" value="Unassembled WGS sequence"/>
</dbReference>
<feature type="transmembrane region" description="Helical" evidence="1">
    <location>
        <begin position="197"/>
        <end position="217"/>
    </location>
</feature>
<dbReference type="PANTHER" id="PTHR22941">
    <property type="entry name" value="SERPENTINE RECEPTOR"/>
    <property type="match status" value="1"/>
</dbReference>
<dbReference type="InterPro" id="IPR019422">
    <property type="entry name" value="7TM_GPCR_serpentine_rcpt_Srh"/>
</dbReference>
<feature type="transmembrane region" description="Helical" evidence="1">
    <location>
        <begin position="246"/>
        <end position="268"/>
    </location>
</feature>
<keyword evidence="3" id="KW-1185">Reference proteome</keyword>